<dbReference type="KEGG" id="ttp:E6P07_11975"/>
<keyword evidence="2" id="KW-0418">Kinase</keyword>
<sequence>MTRWDLIAERISAATGKPFKIQRQRPVGGGCINRAVVVEDDQRAYFVKLNTPERLDMFEAESEGLAALAAARAIRVPEPICVGLAGDTSFLAMERLDLSGRLDSERAGRQLAQLHRATAERFGWHRDNTIGSTHQLNTPHDDWVSFWRECRLGPQLKLAAANGYRGRLQSDGERLLSRLETLIGHHPPPSLLHGDLWGGNIGATPEGEPVIFDPAVYHGDREADLAMTELFGGFDARFQAAYRETWPLDPAYAVRRILYNLYHVLNHLNLFGGGYLQQSQSMIERLLAETA</sequence>
<dbReference type="SUPFAM" id="SSF56112">
    <property type="entry name" value="Protein kinase-like (PK-like)"/>
    <property type="match status" value="1"/>
</dbReference>
<dbReference type="GO" id="GO:0016301">
    <property type="term" value="F:kinase activity"/>
    <property type="evidence" value="ECO:0007669"/>
    <property type="project" value="UniProtKB-UniRule"/>
</dbReference>
<dbReference type="OrthoDB" id="5291879at2"/>
<dbReference type="InterPro" id="IPR016477">
    <property type="entry name" value="Fructo-/Ketosamine-3-kinase"/>
</dbReference>
<accession>A0A6I6EHB9</accession>
<dbReference type="EMBL" id="CP039268">
    <property type="protein sequence ID" value="QGU33630.1"/>
    <property type="molecule type" value="Genomic_DNA"/>
</dbReference>
<comment type="similarity">
    <text evidence="1 2">Belongs to the fructosamine kinase family.</text>
</comment>
<reference evidence="3 4" key="1">
    <citation type="submission" date="2019-12" db="EMBL/GenBank/DDBJ databases">
        <title>The complete genome of the thermophilic, anoxygenic phototrophic gammaproteobacterium Thermochromatium tepidum.</title>
        <authorList>
            <person name="Sattley W.M."/>
            <person name="Swingley W.D."/>
            <person name="Burchell B.M."/>
            <person name="Gurbani S.A."/>
            <person name="Kujawa C.M."/>
            <person name="Nuccio D.A."/>
            <person name="Schladweiler J."/>
            <person name="Shaffer K.N."/>
            <person name="Stokes L.M."/>
            <person name="Touchman J.W."/>
            <person name="Blankenship R.E."/>
            <person name="Madigan M.T."/>
        </authorList>
    </citation>
    <scope>NUCLEOTIDE SEQUENCE [LARGE SCALE GENOMIC DNA]</scope>
    <source>
        <strain evidence="3 4">ATCC 43061</strain>
    </source>
</reference>
<gene>
    <name evidence="3" type="ORF">E6P07_11975</name>
</gene>
<dbReference type="Gene3D" id="3.90.1200.10">
    <property type="match status" value="1"/>
</dbReference>
<dbReference type="PANTHER" id="PTHR12149:SF8">
    <property type="entry name" value="PROTEIN-RIBULOSAMINE 3-KINASE"/>
    <property type="match status" value="1"/>
</dbReference>
<dbReference type="Proteomes" id="UP000426424">
    <property type="component" value="Chromosome"/>
</dbReference>
<evidence type="ECO:0000256" key="1">
    <source>
        <dbReference type="ARBA" id="ARBA00009460"/>
    </source>
</evidence>
<keyword evidence="2 3" id="KW-0808">Transferase</keyword>
<dbReference type="Pfam" id="PF03881">
    <property type="entry name" value="Fructosamin_kin"/>
    <property type="match status" value="1"/>
</dbReference>
<dbReference type="InterPro" id="IPR011009">
    <property type="entry name" value="Kinase-like_dom_sf"/>
</dbReference>
<dbReference type="PANTHER" id="PTHR12149">
    <property type="entry name" value="FRUCTOSAMINE 3 KINASE-RELATED PROTEIN"/>
    <property type="match status" value="1"/>
</dbReference>
<keyword evidence="4" id="KW-1185">Reference proteome</keyword>
<evidence type="ECO:0000313" key="4">
    <source>
        <dbReference type="Proteomes" id="UP000426424"/>
    </source>
</evidence>
<proteinExistence type="inferred from homology"/>
<dbReference type="Gene3D" id="3.30.200.20">
    <property type="entry name" value="Phosphorylase Kinase, domain 1"/>
    <property type="match status" value="1"/>
</dbReference>
<dbReference type="PIRSF" id="PIRSF006221">
    <property type="entry name" value="Ketosamine-3-kinase"/>
    <property type="match status" value="1"/>
</dbReference>
<name>A0A6I6EHB9_THETI</name>
<organism evidence="3 4">
    <name type="scientific">Thermochromatium tepidum ATCC 43061</name>
    <dbReference type="NCBI Taxonomy" id="316276"/>
    <lineage>
        <taxon>Bacteria</taxon>
        <taxon>Pseudomonadati</taxon>
        <taxon>Pseudomonadota</taxon>
        <taxon>Gammaproteobacteria</taxon>
        <taxon>Chromatiales</taxon>
        <taxon>Chromatiaceae</taxon>
        <taxon>Thermochromatium</taxon>
    </lineage>
</organism>
<dbReference type="RefSeq" id="WP_153975819.1">
    <property type="nucleotide sequence ID" value="NZ_CP039268.1"/>
</dbReference>
<protein>
    <submittedName>
        <fullName evidence="3">Phosphotransferase</fullName>
    </submittedName>
</protein>
<evidence type="ECO:0000256" key="2">
    <source>
        <dbReference type="PIRNR" id="PIRNR006221"/>
    </source>
</evidence>
<evidence type="ECO:0000313" key="3">
    <source>
        <dbReference type="EMBL" id="QGU33630.1"/>
    </source>
</evidence>
<dbReference type="AlphaFoldDB" id="A0A6I6EHB9"/>